<feature type="compositionally biased region" description="Polar residues" evidence="1">
    <location>
        <begin position="41"/>
        <end position="55"/>
    </location>
</feature>
<sequence length="454" mass="50857">MWPHFSAAAWTKSLIHGPPPSIEEKVDNSDGWGALARQWAHQRSSQLQPHYTNNVALPPPPPPPPPPSPPPPPIAFIPPTQIQSNTSNLVSNASQVDPSHLLIQNSILCTQENPLHSQSMCSVPENQGAPQSSWSSFENSRVSHNSWSTNSGQAYSQNLCTAPGYHGPPQSAWPSFNNHERSQNAWPSQASLQGKWSAHESHSYGNQVPQGYGNTISLPGPSSQYYEHNHHQINYPPSENSNNPGLHCKSYEEQYCNVGSGHTGQNTRYQKRWTQNDQCDCDYGSHASEVYDYNHSYSLERSFNSSAVRPTNPYNHPYPRSNQNNRHMWHRNPESFQPVESFPPPEQFNDMHLHRPSYQYQDEPKYIPLSEDTSVSEGNQFRGCHDHDYRITIQSPTVPSGSMEENWKDVDTRPILPSDSGHTSPAIFPSAITNKALADPRPISLIPTPIIESS</sequence>
<name>A0A183M2H2_9TREM</name>
<dbReference type="AlphaFoldDB" id="A0A183M2H2"/>
<protein>
    <submittedName>
        <fullName evidence="2">Uncharacterized protein</fullName>
    </submittedName>
</protein>
<accession>A0A183M2H2</accession>
<feature type="region of interest" description="Disordered" evidence="1">
    <location>
        <begin position="119"/>
        <end position="138"/>
    </location>
</feature>
<dbReference type="STRING" id="48269.A0A183M2H2"/>
<dbReference type="EMBL" id="UZAI01005209">
    <property type="protein sequence ID" value="VDO89565.1"/>
    <property type="molecule type" value="Genomic_DNA"/>
</dbReference>
<feature type="compositionally biased region" description="Pro residues" evidence="1">
    <location>
        <begin position="57"/>
        <end position="76"/>
    </location>
</feature>
<gene>
    <name evidence="2" type="ORF">SMRZ_LOCUS10247</name>
</gene>
<organism evidence="2 3">
    <name type="scientific">Schistosoma margrebowiei</name>
    <dbReference type="NCBI Taxonomy" id="48269"/>
    <lineage>
        <taxon>Eukaryota</taxon>
        <taxon>Metazoa</taxon>
        <taxon>Spiralia</taxon>
        <taxon>Lophotrochozoa</taxon>
        <taxon>Platyhelminthes</taxon>
        <taxon>Trematoda</taxon>
        <taxon>Digenea</taxon>
        <taxon>Strigeidida</taxon>
        <taxon>Schistosomatoidea</taxon>
        <taxon>Schistosomatidae</taxon>
        <taxon>Schistosoma</taxon>
    </lineage>
</organism>
<evidence type="ECO:0000256" key="1">
    <source>
        <dbReference type="SAM" id="MobiDB-lite"/>
    </source>
</evidence>
<evidence type="ECO:0000313" key="2">
    <source>
        <dbReference type="EMBL" id="VDO89565.1"/>
    </source>
</evidence>
<dbReference type="Proteomes" id="UP000277204">
    <property type="component" value="Unassembled WGS sequence"/>
</dbReference>
<feature type="region of interest" description="Disordered" evidence="1">
    <location>
        <begin position="38"/>
        <end position="80"/>
    </location>
</feature>
<reference evidence="2 3" key="1">
    <citation type="submission" date="2018-11" db="EMBL/GenBank/DDBJ databases">
        <authorList>
            <consortium name="Pathogen Informatics"/>
        </authorList>
    </citation>
    <scope>NUCLEOTIDE SEQUENCE [LARGE SCALE GENOMIC DNA]</scope>
    <source>
        <strain evidence="2 3">Zambia</strain>
    </source>
</reference>
<proteinExistence type="predicted"/>
<evidence type="ECO:0000313" key="3">
    <source>
        <dbReference type="Proteomes" id="UP000277204"/>
    </source>
</evidence>
<keyword evidence="3" id="KW-1185">Reference proteome</keyword>